<dbReference type="NCBIfam" id="TIGR00696">
    <property type="entry name" value="wecG_tagA_cpsF"/>
    <property type="match status" value="1"/>
</dbReference>
<keyword evidence="2 5" id="KW-0808">Transferase</keyword>
<keyword evidence="3 5" id="KW-0777">Teichoic acid biosynthesis</keyword>
<dbReference type="Pfam" id="PF03808">
    <property type="entry name" value="Glyco_tran_WecG"/>
    <property type="match status" value="1"/>
</dbReference>
<dbReference type="eggNOG" id="COG1922">
    <property type="taxonomic scope" value="Bacteria"/>
</dbReference>
<dbReference type="HAMAP" id="MF_02070">
    <property type="entry name" value="TagA_TarA"/>
    <property type="match status" value="1"/>
</dbReference>
<comment type="function">
    <text evidence="5">Catalyzes the conversion of GlcNAc-PP-undecaprenol into ManNAc-GlcNAc-PP-undecaprenol, the first committed lipid intermediate in the de novo synthesis of teichoic acid.</text>
</comment>
<protein>
    <recommendedName>
        <fullName evidence="5">N-acetylglucosaminyldiphosphoundecaprenol N-acetyl-beta-D-mannosaminyltransferase</fullName>
        <ecNumber evidence="5">2.4.1.187</ecNumber>
    </recommendedName>
    <alternativeName>
        <fullName evidence="5">N-acetylmannosaminyltransferase</fullName>
    </alternativeName>
    <alternativeName>
        <fullName evidence="5">UDP-N-acetylmannosamine transferase</fullName>
    </alternativeName>
    <alternativeName>
        <fullName evidence="5">UDP-N-acetylmannosamine:N-acetylglucosaminyl pyrophosphorylundecaprenol N-acetylmannosaminyltransferase</fullName>
    </alternativeName>
</protein>
<dbReference type="UniPathway" id="UPA00632"/>
<evidence type="ECO:0000313" key="7">
    <source>
        <dbReference type="Proteomes" id="UP000006294"/>
    </source>
</evidence>
<keyword evidence="7" id="KW-1185">Reference proteome</keyword>
<dbReference type="EMBL" id="AP012050">
    <property type="protein sequence ID" value="BAM48152.1"/>
    <property type="molecule type" value="Genomic_DNA"/>
</dbReference>
<dbReference type="GO" id="GO:0047244">
    <property type="term" value="F:N-acetylglucosaminyldiphosphoundecaprenol N-acetyl-beta-D-mannosaminyltransferase activity"/>
    <property type="evidence" value="ECO:0007669"/>
    <property type="project" value="UniProtKB-UniRule"/>
</dbReference>
<dbReference type="CDD" id="cd06533">
    <property type="entry name" value="Glyco_transf_WecG_TagA"/>
    <property type="match status" value="1"/>
</dbReference>
<keyword evidence="4 5" id="KW-0961">Cell wall biogenesis/degradation</keyword>
<dbReference type="PANTHER" id="PTHR34136">
    <property type="match status" value="1"/>
</dbReference>
<dbReference type="Proteomes" id="UP000006294">
    <property type="component" value="Chromosome"/>
</dbReference>
<name>K0J4H0_AMPXN</name>
<comment type="catalytic activity">
    <reaction evidence="5">
        <text>UDP-N-acetyl-alpha-D-mannosamine + N-acetyl-alpha-D-glucosaminyl-di-trans,octa-cis-undecaprenyl diphosphate = N-acetyl-beta-D-mannosaminyl-(1-&gt;4)-N-acetyl-alpha-D-glucosaminyl di-trans,octa-cis-undecaprenyl diphosphate + UDP + H(+)</text>
        <dbReference type="Rhea" id="RHEA:16053"/>
        <dbReference type="ChEBI" id="CHEBI:15378"/>
        <dbReference type="ChEBI" id="CHEBI:58223"/>
        <dbReference type="ChEBI" id="CHEBI:62959"/>
        <dbReference type="ChEBI" id="CHEBI:68623"/>
        <dbReference type="ChEBI" id="CHEBI:132210"/>
        <dbReference type="EC" id="2.4.1.187"/>
    </reaction>
</comment>
<keyword evidence="1 5" id="KW-0328">Glycosyltransferase</keyword>
<dbReference type="KEGG" id="axl:AXY_20200"/>
<dbReference type="AlphaFoldDB" id="K0J4H0"/>
<comment type="similarity">
    <text evidence="5">Belongs to the glycosyltransferase 26 family. TagA/TarA subfamily.</text>
</comment>
<dbReference type="PATRIC" id="fig|698758.3.peg.2023"/>
<dbReference type="GO" id="GO:0019350">
    <property type="term" value="P:teichoic acid biosynthetic process"/>
    <property type="evidence" value="ECO:0007669"/>
    <property type="project" value="UniProtKB-UniRule"/>
</dbReference>
<evidence type="ECO:0000256" key="1">
    <source>
        <dbReference type="ARBA" id="ARBA00022676"/>
    </source>
</evidence>
<evidence type="ECO:0000256" key="4">
    <source>
        <dbReference type="ARBA" id="ARBA00023316"/>
    </source>
</evidence>
<dbReference type="HOGENOM" id="CLU_063203_3_1_9"/>
<accession>K0J4H0</accession>
<gene>
    <name evidence="6" type="primary">tagA</name>
    <name evidence="6" type="ordered locus">AXY_20200</name>
</gene>
<reference evidence="6 7" key="1">
    <citation type="submission" date="2011-01" db="EMBL/GenBank/DDBJ databases">
        <title>Whole genome sequence of Amphibacillus xylinus NBRC 15112.</title>
        <authorList>
            <person name="Nakazawa H."/>
            <person name="Katano Y."/>
            <person name="Nakamura S."/>
            <person name="Sasagawa M."/>
            <person name="Fukada J."/>
            <person name="Arai T."/>
            <person name="Sasakura N."/>
            <person name="Mochizuki D."/>
            <person name="Hosoyama A."/>
            <person name="Harada K."/>
            <person name="Horikawa H."/>
            <person name="Kato Y."/>
            <person name="Harada T."/>
            <person name="Sasaki K."/>
            <person name="Sekiguchi M."/>
            <person name="Hodoyama M."/>
            <person name="Nishiko R."/>
            <person name="Narita H."/>
            <person name="Hanamaki A."/>
            <person name="Hata C."/>
            <person name="Konno Y."/>
            <person name="Niimura Y."/>
            <person name="Yamazaki S."/>
            <person name="Fujita N."/>
        </authorList>
    </citation>
    <scope>NUCLEOTIDE SEQUENCE [LARGE SCALE GENOMIC DNA]</scope>
    <source>
        <strain evidence="7">ATCC 51415 / DSM 6626 / JCM 7361 / LMG 17667 / NBRC 15112 / Ep01</strain>
    </source>
</reference>
<dbReference type="STRING" id="698758.AXY_20200"/>
<proteinExistence type="inferred from homology"/>
<dbReference type="InterPro" id="IPR004629">
    <property type="entry name" value="WecG_TagA_CpsF"/>
</dbReference>
<evidence type="ECO:0000256" key="5">
    <source>
        <dbReference type="HAMAP-Rule" id="MF_02070"/>
    </source>
</evidence>
<sequence>MVRDVSELINIMGIPFNNLSKQDLIDNITASDTGKNFIVTANPEIVMEARNNLAYKNSITKSDYIIADGIGIIIASKLLKQPLSERIPGYELMMTMIEYASKNQKSCYFLGASEEVNQAAVRKLKEKFPELIIAGHHHGFFKLDDESIVNDVRKTQPDFVFVALGMPRQEQWIANNIDSFSKGVFMGVGGSFDVVAGEVQRAPEIWIKLNLEWLYRLIKQPSRFKRILKVFEFIFRMIIRKY</sequence>
<comment type="pathway">
    <text evidence="5">Cell wall biogenesis; teichoic acid biosynthesis.</text>
</comment>
<organism evidence="6 7">
    <name type="scientific">Amphibacillus xylanus (strain ATCC 51415 / DSM 6626 / JCM 7361 / LMG 17667 / NBRC 15112 / Ep01)</name>
    <dbReference type="NCBI Taxonomy" id="698758"/>
    <lineage>
        <taxon>Bacteria</taxon>
        <taxon>Bacillati</taxon>
        <taxon>Bacillota</taxon>
        <taxon>Bacilli</taxon>
        <taxon>Bacillales</taxon>
        <taxon>Bacillaceae</taxon>
        <taxon>Amphibacillus</taxon>
    </lineage>
</organism>
<dbReference type="GO" id="GO:0071555">
    <property type="term" value="P:cell wall organization"/>
    <property type="evidence" value="ECO:0007669"/>
    <property type="project" value="UniProtKB-KW"/>
</dbReference>
<evidence type="ECO:0000313" key="6">
    <source>
        <dbReference type="EMBL" id="BAM48152.1"/>
    </source>
</evidence>
<evidence type="ECO:0000256" key="3">
    <source>
        <dbReference type="ARBA" id="ARBA00022944"/>
    </source>
</evidence>
<dbReference type="PANTHER" id="PTHR34136:SF1">
    <property type="entry name" value="UDP-N-ACETYL-D-MANNOSAMINURONIC ACID TRANSFERASE"/>
    <property type="match status" value="1"/>
</dbReference>
<evidence type="ECO:0000256" key="2">
    <source>
        <dbReference type="ARBA" id="ARBA00022679"/>
    </source>
</evidence>
<dbReference type="EC" id="2.4.1.187" evidence="5"/>
<dbReference type="InterPro" id="IPR034714">
    <property type="entry name" value="TagA_TarA"/>
</dbReference>